<reference evidence="5 6" key="2">
    <citation type="submission" date="2019-09" db="EMBL/GenBank/DDBJ databases">
        <title>Complete Genome Sequence and Methylome Analysis of free living Spirochaetas.</title>
        <authorList>
            <person name="Leshcheva N."/>
            <person name="Mikheeva N."/>
        </authorList>
    </citation>
    <scope>NUCLEOTIDE SEQUENCE [LARGE SCALE GENOMIC DNA]</scope>
    <source>
        <strain evidence="5 6">P</strain>
    </source>
</reference>
<dbReference type="InterPro" id="IPR035651">
    <property type="entry name" value="BipA_V"/>
</dbReference>
<dbReference type="HAMAP" id="MF_00849">
    <property type="entry name" value="BipA"/>
    <property type="match status" value="1"/>
</dbReference>
<dbReference type="Gene3D" id="3.40.50.300">
    <property type="entry name" value="P-loop containing nucleotide triphosphate hydrolases"/>
    <property type="match status" value="1"/>
</dbReference>
<dbReference type="EMBL" id="CP035807">
    <property type="protein sequence ID" value="QEN06296.1"/>
    <property type="molecule type" value="Genomic_DNA"/>
</dbReference>
<dbReference type="CDD" id="cd03691">
    <property type="entry name" value="BipA_TypA_II"/>
    <property type="match status" value="1"/>
</dbReference>
<dbReference type="InterPro" id="IPR031157">
    <property type="entry name" value="G_TR_CS"/>
</dbReference>
<dbReference type="GO" id="GO:0043022">
    <property type="term" value="F:ribosome binding"/>
    <property type="evidence" value="ECO:0007669"/>
    <property type="project" value="UniProtKB-UniRule"/>
</dbReference>
<dbReference type="InterPro" id="IPR035647">
    <property type="entry name" value="EFG_III/V"/>
</dbReference>
<dbReference type="AlphaFoldDB" id="A0A5C1QII9"/>
<sequence length="609" mass="66937">MVPIRQNEKIRNIAIIAHVDHGKTTLVDAMFKQAGLFREGASVQDRLMDNQDLEKERGITISAKNCEVEWKGVKINILDTPGHADFGGEVERALSMVDGVILLVDASEGPLPQTRFVLDKALKLGLHLTVVINKIDRGDARPLVVFDEVNDLLIDLDATDEQLEFPLIYAIGRDGIAKKDLDDEASNLDVLFDTIINEIPGPTHNINTPFQMLVCDLSYSDFLGRLAIGKIHNGSVTAKDKLVCIDKNGDRTPLKVSKLQVHKGVGYEEVETAEPGDIVILSGVSDVSIGDTICAENAPEPLPRLEVEEPTVSMRFTINTSPLVGQEGKIVQGSKLQARLEKETLNNVAIQVVPAEDGDGWIVKGRGELQMAIIIEEMRREGFELCVGRPEVICHKKDGKLMEPMEHLSIDCEEIHSGVIIEKISKRKGIMSNFMTEHGGRCKIDFLVPSRALIGYRDEFLTDTKGSGIMNSISAGFEEYKGAIPSRLTGSLVADRPGSAVPYALFHLEPRGTLYIEAGAPIYEGMIIGVRNKEHDLNVNPCKAKQLSNVRASGKDDAVVLTPVSPMSLERAINIILEDEMVEITPKSIRLRKKILSAQGRKGAKKREN</sequence>
<dbReference type="Pfam" id="PF00679">
    <property type="entry name" value="EFG_C"/>
    <property type="match status" value="1"/>
</dbReference>
<keyword evidence="3" id="KW-0694">RNA-binding</keyword>
<dbReference type="InterPro" id="IPR048876">
    <property type="entry name" value="BipA_C"/>
</dbReference>
<dbReference type="OrthoDB" id="9804431at2"/>
<evidence type="ECO:0000313" key="5">
    <source>
        <dbReference type="EMBL" id="QEN06296.1"/>
    </source>
</evidence>
<keyword evidence="6" id="KW-1185">Reference proteome</keyword>
<evidence type="ECO:0000256" key="2">
    <source>
        <dbReference type="ARBA" id="ARBA00023134"/>
    </source>
</evidence>
<reference evidence="5 6" key="1">
    <citation type="submission" date="2019-02" db="EMBL/GenBank/DDBJ databases">
        <authorList>
            <person name="Fomenkov A."/>
            <person name="Dubinina G."/>
            <person name="Grabovich M."/>
            <person name="Vincze T."/>
            <person name="Roberts R.J."/>
        </authorList>
    </citation>
    <scope>NUCLEOTIDE SEQUENCE [LARGE SCALE GENOMIC DNA]</scope>
    <source>
        <strain evidence="5 6">P</strain>
    </source>
</reference>
<dbReference type="Gene3D" id="2.40.30.10">
    <property type="entry name" value="Translation factors"/>
    <property type="match status" value="1"/>
</dbReference>
<dbReference type="Gene3D" id="2.40.50.250">
    <property type="entry name" value="bipa protein"/>
    <property type="match status" value="1"/>
</dbReference>
<dbReference type="InterPro" id="IPR047041">
    <property type="entry name" value="BipA_GTP-bd_dom"/>
</dbReference>
<keyword evidence="3" id="KW-0699">rRNA-binding</keyword>
<feature type="binding site" evidence="3">
    <location>
        <begin position="133"/>
        <end position="136"/>
    </location>
    <ligand>
        <name>GTP</name>
        <dbReference type="ChEBI" id="CHEBI:37565"/>
    </ligand>
</feature>
<dbReference type="PROSITE" id="PS00301">
    <property type="entry name" value="G_TR_1"/>
    <property type="match status" value="1"/>
</dbReference>
<dbReference type="Pfam" id="PF21018">
    <property type="entry name" value="BipA_C"/>
    <property type="match status" value="1"/>
</dbReference>
<name>A0A5C1QII9_9SPIO</name>
<dbReference type="InterPro" id="IPR000640">
    <property type="entry name" value="EFG_V-like"/>
</dbReference>
<comment type="catalytic activity">
    <reaction evidence="3">
        <text>GTP + H2O = GDP + phosphate + H(+)</text>
        <dbReference type="Rhea" id="RHEA:19669"/>
        <dbReference type="ChEBI" id="CHEBI:15377"/>
        <dbReference type="ChEBI" id="CHEBI:15378"/>
        <dbReference type="ChEBI" id="CHEBI:37565"/>
        <dbReference type="ChEBI" id="CHEBI:43474"/>
        <dbReference type="ChEBI" id="CHEBI:58189"/>
    </reaction>
</comment>
<dbReference type="PANTHER" id="PTHR42908">
    <property type="entry name" value="TRANSLATION ELONGATION FACTOR-RELATED"/>
    <property type="match status" value="1"/>
</dbReference>
<comment type="subunit">
    <text evidence="3">Monomer.</text>
</comment>
<dbReference type="GO" id="GO:0000049">
    <property type="term" value="F:tRNA binding"/>
    <property type="evidence" value="ECO:0007669"/>
    <property type="project" value="UniProtKB-KW"/>
</dbReference>
<comment type="function">
    <text evidence="3">A 50S ribosomal subunit assembly protein with GTPase activity, required for 50S subunit assembly at low temperatures, may also play a role in translation. Binds GTP and analogs. Binds the 70S ribosome between the 30S and 50S subunits, in a similar position as ribosome-bound EF-G; it contacts a number of ribosomal proteins, both rRNAs and the A-site tRNA.</text>
</comment>
<dbReference type="KEGG" id="sper:EW093_16900"/>
<dbReference type="InterPro" id="IPR047042">
    <property type="entry name" value="BipA_II"/>
</dbReference>
<dbReference type="NCBIfam" id="TIGR01394">
    <property type="entry name" value="TypA_BipA"/>
    <property type="match status" value="1"/>
</dbReference>
<dbReference type="GO" id="GO:0019843">
    <property type="term" value="F:rRNA binding"/>
    <property type="evidence" value="ECO:0007669"/>
    <property type="project" value="UniProtKB-KW"/>
</dbReference>
<dbReference type="SUPFAM" id="SSF54980">
    <property type="entry name" value="EF-G C-terminal domain-like"/>
    <property type="match status" value="2"/>
</dbReference>
<dbReference type="CDD" id="cd03710">
    <property type="entry name" value="BipA_TypA_C"/>
    <property type="match status" value="1"/>
</dbReference>
<organism evidence="5 6">
    <name type="scientific">Thiospirochaeta perfilievii</name>
    <dbReference type="NCBI Taxonomy" id="252967"/>
    <lineage>
        <taxon>Bacteria</taxon>
        <taxon>Pseudomonadati</taxon>
        <taxon>Spirochaetota</taxon>
        <taxon>Spirochaetia</taxon>
        <taxon>Spirochaetales</taxon>
        <taxon>Spirochaetaceae</taxon>
        <taxon>Thiospirochaeta</taxon>
    </lineage>
</organism>
<dbReference type="GO" id="GO:0000027">
    <property type="term" value="P:ribosomal large subunit assembly"/>
    <property type="evidence" value="ECO:0007669"/>
    <property type="project" value="UniProtKB-UniRule"/>
</dbReference>
<keyword evidence="3" id="KW-0963">Cytoplasm</keyword>
<dbReference type="CDD" id="cd16263">
    <property type="entry name" value="BipA_III"/>
    <property type="match status" value="1"/>
</dbReference>
<keyword evidence="3" id="KW-0378">Hydrolase</keyword>
<dbReference type="PROSITE" id="PS51722">
    <property type="entry name" value="G_TR_2"/>
    <property type="match status" value="1"/>
</dbReference>
<feature type="binding site" evidence="3">
    <location>
        <begin position="20"/>
        <end position="25"/>
    </location>
    <ligand>
        <name>GTP</name>
        <dbReference type="ChEBI" id="CHEBI:37565"/>
    </ligand>
</feature>
<dbReference type="SUPFAM" id="SSF52540">
    <property type="entry name" value="P-loop containing nucleoside triphosphate hydrolases"/>
    <property type="match status" value="1"/>
</dbReference>
<dbReference type="Gene3D" id="3.30.70.240">
    <property type="match status" value="1"/>
</dbReference>
<evidence type="ECO:0000256" key="3">
    <source>
        <dbReference type="HAMAP-Rule" id="MF_00849"/>
    </source>
</evidence>
<evidence type="ECO:0000313" key="6">
    <source>
        <dbReference type="Proteomes" id="UP000323824"/>
    </source>
</evidence>
<dbReference type="Gene3D" id="3.30.70.870">
    <property type="entry name" value="Elongation Factor G (Translational Gtpase), domain 3"/>
    <property type="match status" value="1"/>
</dbReference>
<dbReference type="GO" id="GO:0003924">
    <property type="term" value="F:GTPase activity"/>
    <property type="evidence" value="ECO:0007669"/>
    <property type="project" value="UniProtKB-UniRule"/>
</dbReference>
<gene>
    <name evidence="5" type="primary">typA</name>
    <name evidence="3" type="synonym">bipA</name>
    <name evidence="5" type="ORF">EW093_16900</name>
</gene>
<dbReference type="InterPro" id="IPR006298">
    <property type="entry name" value="BipA"/>
</dbReference>
<keyword evidence="1 3" id="KW-0547">Nucleotide-binding</keyword>
<keyword evidence="2 3" id="KW-0342">GTP-binding</keyword>
<keyword evidence="3" id="KW-0820">tRNA-binding</keyword>
<dbReference type="InterPro" id="IPR042116">
    <property type="entry name" value="TypA/BipA_C"/>
</dbReference>
<evidence type="ECO:0000256" key="1">
    <source>
        <dbReference type="ARBA" id="ARBA00022741"/>
    </source>
</evidence>
<dbReference type="FunFam" id="2.40.50.250:FF:000001">
    <property type="entry name" value="GTP-binding protein TypA"/>
    <property type="match status" value="1"/>
</dbReference>
<dbReference type="CDD" id="cd01891">
    <property type="entry name" value="TypA_BipA"/>
    <property type="match status" value="1"/>
</dbReference>
<dbReference type="GO" id="GO:0005525">
    <property type="term" value="F:GTP binding"/>
    <property type="evidence" value="ECO:0007669"/>
    <property type="project" value="UniProtKB-UniRule"/>
</dbReference>
<dbReference type="InterPro" id="IPR009000">
    <property type="entry name" value="Transl_B-barrel_sf"/>
</dbReference>
<dbReference type="InterPro" id="IPR047043">
    <property type="entry name" value="BipA_III"/>
</dbReference>
<proteinExistence type="inferred from homology"/>
<accession>A0A5C1QII9</accession>
<dbReference type="NCBIfam" id="TIGR00231">
    <property type="entry name" value="small_GTP"/>
    <property type="match status" value="1"/>
</dbReference>
<dbReference type="Pfam" id="PF22042">
    <property type="entry name" value="EF-G_D2"/>
    <property type="match status" value="1"/>
</dbReference>
<dbReference type="Pfam" id="PF00009">
    <property type="entry name" value="GTP_EFTU"/>
    <property type="match status" value="1"/>
</dbReference>
<comment type="similarity">
    <text evidence="3">Belongs to the TRAFAC class translation factor GTPase superfamily. Classic translation factor GTPase family. BipA subfamily.</text>
</comment>
<dbReference type="GO" id="GO:1990904">
    <property type="term" value="C:ribonucleoprotein complex"/>
    <property type="evidence" value="ECO:0007669"/>
    <property type="project" value="TreeGrafter"/>
</dbReference>
<protein>
    <recommendedName>
        <fullName evidence="3">Large ribosomal subunit assembly factor BipA</fullName>
        <ecNumber evidence="3">3.6.5.-</ecNumber>
    </recommendedName>
    <alternativeName>
        <fullName evidence="3">GTP-binding protein BipA</fullName>
    </alternativeName>
</protein>
<dbReference type="FunFam" id="3.40.50.300:FF:000055">
    <property type="entry name" value="GTP-binding protein TypA"/>
    <property type="match status" value="1"/>
</dbReference>
<dbReference type="Proteomes" id="UP000323824">
    <property type="component" value="Chromosome"/>
</dbReference>
<feature type="domain" description="Tr-type G" evidence="4">
    <location>
        <begin position="8"/>
        <end position="203"/>
    </location>
</feature>
<dbReference type="InterPro" id="IPR000795">
    <property type="entry name" value="T_Tr_GTP-bd_dom"/>
</dbReference>
<keyword evidence="3" id="KW-0690">Ribosome biogenesis</keyword>
<dbReference type="GO" id="GO:0005829">
    <property type="term" value="C:cytosol"/>
    <property type="evidence" value="ECO:0007669"/>
    <property type="project" value="TreeGrafter"/>
</dbReference>
<dbReference type="InterPro" id="IPR005225">
    <property type="entry name" value="Small_GTP-bd"/>
</dbReference>
<comment type="subcellular location">
    <subcellularLocation>
        <location evidence="3">Cytoplasm</location>
    </subcellularLocation>
    <text evidence="3">Binds to ribosomes.</text>
</comment>
<dbReference type="FunFam" id="3.30.70.240:FF:000002">
    <property type="entry name" value="GTP-binding protein TypA"/>
    <property type="match status" value="1"/>
</dbReference>
<evidence type="ECO:0000259" key="4">
    <source>
        <dbReference type="PROSITE" id="PS51722"/>
    </source>
</evidence>
<dbReference type="PANTHER" id="PTHR42908:SF8">
    <property type="entry name" value="TR-TYPE G DOMAIN-CONTAINING PROTEIN"/>
    <property type="match status" value="1"/>
</dbReference>
<dbReference type="FunFam" id="3.30.70.870:FF:000003">
    <property type="entry name" value="GTP-binding protein TypA"/>
    <property type="match status" value="1"/>
</dbReference>
<dbReference type="PRINTS" id="PR00315">
    <property type="entry name" value="ELONGATNFCT"/>
</dbReference>
<dbReference type="EC" id="3.6.5.-" evidence="3"/>
<dbReference type="InterPro" id="IPR053905">
    <property type="entry name" value="EF-G-like_DII"/>
</dbReference>
<dbReference type="InterPro" id="IPR027417">
    <property type="entry name" value="P-loop_NTPase"/>
</dbReference>
<dbReference type="SUPFAM" id="SSF50447">
    <property type="entry name" value="Translation proteins"/>
    <property type="match status" value="1"/>
</dbReference>